<feature type="domain" description="PASTA" evidence="1">
    <location>
        <begin position="1"/>
        <end position="56"/>
    </location>
</feature>
<evidence type="ECO:0000259" key="1">
    <source>
        <dbReference type="PROSITE" id="PS51178"/>
    </source>
</evidence>
<evidence type="ECO:0000313" key="3">
    <source>
        <dbReference type="Proteomes" id="UP000192534"/>
    </source>
</evidence>
<dbReference type="Pfam" id="PF03793">
    <property type="entry name" value="PASTA"/>
    <property type="match status" value="1"/>
</dbReference>
<dbReference type="CDD" id="cd06577">
    <property type="entry name" value="PASTA_pknB"/>
    <property type="match status" value="1"/>
</dbReference>
<gene>
    <name evidence="2" type="ORF">BST42_14035</name>
</gene>
<dbReference type="Proteomes" id="UP000192534">
    <property type="component" value="Unassembled WGS sequence"/>
</dbReference>
<comment type="caution">
    <text evidence="2">The sequence shown here is derived from an EMBL/GenBank/DDBJ whole genome shotgun (WGS) entry which is preliminary data.</text>
</comment>
<sequence>MPSDTAEHILQQAGFTHTRRAHVVSSTVPPDCVVATKPPEGTTAPFSDEIILTISTGPIQTN</sequence>
<accession>A0A1X0IVS7</accession>
<name>A0A1X0IVS7_MYCRH</name>
<proteinExistence type="predicted"/>
<reference evidence="2 3" key="1">
    <citation type="submission" date="2016-12" db="EMBL/GenBank/DDBJ databases">
        <title>The new phylogeny of genus Mycobacterium.</title>
        <authorList>
            <person name="Tortoli E."/>
            <person name="Trovato A."/>
            <person name="Cirillo D.M."/>
        </authorList>
    </citation>
    <scope>NUCLEOTIDE SEQUENCE [LARGE SCALE GENOMIC DNA]</scope>
    <source>
        <strain evidence="2 3">DSM 44223</strain>
    </source>
</reference>
<dbReference type="Gene3D" id="3.30.10.20">
    <property type="match status" value="1"/>
</dbReference>
<dbReference type="AlphaFoldDB" id="A0A1X0IVS7"/>
<evidence type="ECO:0000313" key="2">
    <source>
        <dbReference type="EMBL" id="ORB53117.1"/>
    </source>
</evidence>
<dbReference type="EMBL" id="MVIH01000005">
    <property type="protein sequence ID" value="ORB53117.1"/>
    <property type="molecule type" value="Genomic_DNA"/>
</dbReference>
<organism evidence="2 3">
    <name type="scientific">Mycolicibacterium rhodesiae</name>
    <name type="common">Mycobacterium rhodesiae</name>
    <dbReference type="NCBI Taxonomy" id="36814"/>
    <lineage>
        <taxon>Bacteria</taxon>
        <taxon>Bacillati</taxon>
        <taxon>Actinomycetota</taxon>
        <taxon>Actinomycetes</taxon>
        <taxon>Mycobacteriales</taxon>
        <taxon>Mycobacteriaceae</taxon>
        <taxon>Mycolicibacterium</taxon>
    </lineage>
</organism>
<keyword evidence="3" id="KW-1185">Reference proteome</keyword>
<protein>
    <recommendedName>
        <fullName evidence="1">PASTA domain-containing protein</fullName>
    </recommendedName>
</protein>
<dbReference type="PROSITE" id="PS51178">
    <property type="entry name" value="PASTA"/>
    <property type="match status" value="1"/>
</dbReference>
<dbReference type="InterPro" id="IPR005543">
    <property type="entry name" value="PASTA_dom"/>
</dbReference>